<dbReference type="Gene3D" id="3.40.50.12140">
    <property type="entry name" value="Domain of unknown function DUF4159"/>
    <property type="match status" value="1"/>
</dbReference>
<feature type="signal peptide" evidence="1">
    <location>
        <begin position="1"/>
        <end position="19"/>
    </location>
</feature>
<keyword evidence="1" id="KW-0732">Signal</keyword>
<name>A0A538THL5_UNCEI</name>
<feature type="chain" id="PRO_5022001896" evidence="1">
    <location>
        <begin position="20"/>
        <end position="249"/>
    </location>
</feature>
<sequence>MKVRVFLSALLAGLVGALAAPGPTPATAQPAPGFVERAARPVARAGFGERAGGFTIARLKYTGGGDWYSDETSLVNLIRTLRARGEVRVGQEKEAVVTAADPDLWNYPMLFVTGHGNVKLSEEETRSLRRYLDQGGLLWADDNFGMDKSFRELMRRVYPETPLVELPFTHPLFHYPNSFPNGAPKIHEHDGGPARVFAILRNGRVAVIYTFDCDIGNGIEDEGIHDDPPAKREQAMRFAVNVATYAVTN</sequence>
<proteinExistence type="predicted"/>
<evidence type="ECO:0000259" key="2">
    <source>
        <dbReference type="Pfam" id="PF13709"/>
    </source>
</evidence>
<dbReference type="Proteomes" id="UP000317691">
    <property type="component" value="Unassembled WGS sequence"/>
</dbReference>
<feature type="domain" description="DUF4159" evidence="2">
    <location>
        <begin position="55"/>
        <end position="246"/>
    </location>
</feature>
<dbReference type="AlphaFoldDB" id="A0A538THL5"/>
<evidence type="ECO:0000313" key="4">
    <source>
        <dbReference type="Proteomes" id="UP000317691"/>
    </source>
</evidence>
<dbReference type="Pfam" id="PF13709">
    <property type="entry name" value="DUF4159"/>
    <property type="match status" value="1"/>
</dbReference>
<dbReference type="InterPro" id="IPR025297">
    <property type="entry name" value="DUF4159"/>
</dbReference>
<gene>
    <name evidence="3" type="ORF">E6K79_10615</name>
</gene>
<organism evidence="3 4">
    <name type="scientific">Eiseniibacteriota bacterium</name>
    <dbReference type="NCBI Taxonomy" id="2212470"/>
    <lineage>
        <taxon>Bacteria</taxon>
        <taxon>Candidatus Eiseniibacteriota</taxon>
    </lineage>
</organism>
<reference evidence="3 4" key="1">
    <citation type="journal article" date="2019" name="Nat. Microbiol.">
        <title>Mediterranean grassland soil C-N compound turnover is dependent on rainfall and depth, and is mediated by genomically divergent microorganisms.</title>
        <authorList>
            <person name="Diamond S."/>
            <person name="Andeer P.F."/>
            <person name="Li Z."/>
            <person name="Crits-Christoph A."/>
            <person name="Burstein D."/>
            <person name="Anantharaman K."/>
            <person name="Lane K.R."/>
            <person name="Thomas B.C."/>
            <person name="Pan C."/>
            <person name="Northen T.R."/>
            <person name="Banfield J.F."/>
        </authorList>
    </citation>
    <scope>NUCLEOTIDE SEQUENCE [LARGE SCALE GENOMIC DNA]</scope>
    <source>
        <strain evidence="3">WS_9</strain>
    </source>
</reference>
<protein>
    <submittedName>
        <fullName evidence="3">DUF4159 domain-containing protein</fullName>
    </submittedName>
</protein>
<comment type="caution">
    <text evidence="3">The sequence shown here is derived from an EMBL/GenBank/DDBJ whole genome shotgun (WGS) entry which is preliminary data.</text>
</comment>
<accession>A0A538THL5</accession>
<evidence type="ECO:0000256" key="1">
    <source>
        <dbReference type="SAM" id="SignalP"/>
    </source>
</evidence>
<dbReference type="EMBL" id="VBOZ01000033">
    <property type="protein sequence ID" value="TMQ63091.1"/>
    <property type="molecule type" value="Genomic_DNA"/>
</dbReference>
<evidence type="ECO:0000313" key="3">
    <source>
        <dbReference type="EMBL" id="TMQ63091.1"/>
    </source>
</evidence>